<evidence type="ECO:0000313" key="2">
    <source>
        <dbReference type="EMBL" id="ABN06244.1"/>
    </source>
</evidence>
<dbReference type="SUPFAM" id="SSF46785">
    <property type="entry name" value="Winged helix' DNA-binding domain"/>
    <property type="match status" value="1"/>
</dbReference>
<dbReference type="EMBL" id="CP000559">
    <property type="protein sequence ID" value="ABN06244.1"/>
    <property type="molecule type" value="Genomic_DNA"/>
</dbReference>
<protein>
    <submittedName>
        <fullName evidence="2">Putative transcriptional regulator</fullName>
    </submittedName>
</protein>
<dbReference type="Gene3D" id="3.30.950.30">
    <property type="entry name" value="Schlafen, AAA domain"/>
    <property type="match status" value="1"/>
</dbReference>
<dbReference type="Gene3D" id="1.10.10.10">
    <property type="entry name" value="Winged helix-like DNA-binding domain superfamily/Winged helix DNA-binding domain"/>
    <property type="match status" value="1"/>
</dbReference>
<keyword evidence="3" id="KW-1185">Reference proteome</keyword>
<accession>A2SPI8</accession>
<dbReference type="InterPro" id="IPR036388">
    <property type="entry name" value="WH-like_DNA-bd_sf"/>
</dbReference>
<dbReference type="PANTHER" id="PTHR30595">
    <property type="entry name" value="GLPR-RELATED TRANSCRIPTIONAL REPRESSOR"/>
    <property type="match status" value="1"/>
</dbReference>
<proteinExistence type="predicted"/>
<dbReference type="InterPro" id="IPR038475">
    <property type="entry name" value="RecG_C_sf"/>
</dbReference>
<feature type="domain" description="Schlafen AlbA-2" evidence="1">
    <location>
        <begin position="4"/>
        <end position="124"/>
    </location>
</feature>
<dbReference type="Pfam" id="PF13412">
    <property type="entry name" value="HTH_24"/>
    <property type="match status" value="1"/>
</dbReference>
<dbReference type="OrthoDB" id="114576at2157"/>
<dbReference type="STRING" id="410358.Mlab_0066"/>
<evidence type="ECO:0000313" key="3">
    <source>
        <dbReference type="Proteomes" id="UP000000365"/>
    </source>
</evidence>
<dbReference type="KEGG" id="mla:Mlab_0066"/>
<organism evidence="2 3">
    <name type="scientific">Methanocorpusculum labreanum (strain ATCC 43576 / DSM 4855 / Z)</name>
    <dbReference type="NCBI Taxonomy" id="410358"/>
    <lineage>
        <taxon>Archaea</taxon>
        <taxon>Methanobacteriati</taxon>
        <taxon>Methanobacteriota</taxon>
        <taxon>Stenosarchaea group</taxon>
        <taxon>Methanomicrobia</taxon>
        <taxon>Methanomicrobiales</taxon>
        <taxon>Methanocorpusculaceae</taxon>
        <taxon>Methanocorpusculum</taxon>
    </lineage>
</organism>
<dbReference type="Proteomes" id="UP000000365">
    <property type="component" value="Chromosome"/>
</dbReference>
<name>A2SPI8_METLZ</name>
<dbReference type="Pfam" id="PF13749">
    <property type="entry name" value="HATPase_c_4"/>
    <property type="match status" value="1"/>
</dbReference>
<dbReference type="RefSeq" id="WP_011832445.1">
    <property type="nucleotide sequence ID" value="NC_008942.1"/>
</dbReference>
<gene>
    <name evidence="2" type="ordered locus">Mlab_0066</name>
</gene>
<dbReference type="InterPro" id="IPR036390">
    <property type="entry name" value="WH_DNA-bd_sf"/>
</dbReference>
<dbReference type="Pfam" id="PF04326">
    <property type="entry name" value="SLFN_AlbA_2"/>
    <property type="match status" value="1"/>
</dbReference>
<reference evidence="2 3" key="1">
    <citation type="journal article" date="2009" name="Stand. Genomic Sci.">
        <title>Complete genome sequence of Methanocorpusculum labreanum type strain Z.</title>
        <authorList>
            <person name="Anderson I.J."/>
            <person name="Sieprawska-Lupa M."/>
            <person name="Goltsman E."/>
            <person name="Lapidus A."/>
            <person name="Copeland A."/>
            <person name="Glavina Del Rio T."/>
            <person name="Tice H."/>
            <person name="Dalin E."/>
            <person name="Barry K."/>
            <person name="Pitluck S."/>
            <person name="Hauser L."/>
            <person name="Land M."/>
            <person name="Lucas S."/>
            <person name="Richardson P."/>
            <person name="Whitman W.B."/>
            <person name="Kyrpides N.C."/>
        </authorList>
    </citation>
    <scope>NUCLEOTIDE SEQUENCE [LARGE SCALE GENOMIC DNA]</scope>
    <source>
        <strain evidence="3">ATCC 43576 / DSM 4855 / Z</strain>
    </source>
</reference>
<dbReference type="AlphaFoldDB" id="A2SPI8"/>
<dbReference type="PANTHER" id="PTHR30595:SF6">
    <property type="entry name" value="SCHLAFEN ALBA-2 DOMAIN-CONTAINING PROTEIN"/>
    <property type="match status" value="1"/>
</dbReference>
<dbReference type="GeneID" id="4795648"/>
<dbReference type="eggNOG" id="arCOG03296">
    <property type="taxonomic scope" value="Archaea"/>
</dbReference>
<evidence type="ECO:0000259" key="1">
    <source>
        <dbReference type="Pfam" id="PF04326"/>
    </source>
</evidence>
<dbReference type="InterPro" id="IPR007421">
    <property type="entry name" value="Schlafen_AlbA_2_dom"/>
</dbReference>
<sequence length="442" mass="50231">MNPESNITEYKREHPTSIERMEKDVVAFLNSEGGTVYFGIDDNGDILHIPDIDDLQLKLKDRIKNNISQPALDYCKITIEIRDSHYIVVLTIQAGWEKPFYLKKYGMTPKGCFKRAGSASEPMNAGEIESIFAKRVRNSLKNIPSPRQDLTFRQLNIYYDGKGKVLNDYFLLNLKLLIDDGKFNYAAYLLADENDNSVKFAKYADDTRADLISNEEYGCCCLVKIFERISDRLIAENTTFTKITMKRRLSRKLIDTAALREAVLNALLHNDYANFSYPKIEFFSNRVEITSMGGLPYGLSEEAFFSGASNPRNQELMRVFRDLGVVEELGSGVPRILKAYGKEVFQINESFIRVTLPFTKDFEATVLKESPGEVPHSCLNLGINEKKILALISGNPNITAQELSRDIGISERSVRYILANLKQKNIIHRKGSDRTGSWEILN</sequence>
<dbReference type="HOGENOM" id="CLU_024970_1_1_2"/>
<dbReference type="InterPro" id="IPR038461">
    <property type="entry name" value="Schlafen_AlbA_2_dom_sf"/>
</dbReference>
<dbReference type="Gene3D" id="3.30.565.60">
    <property type="match status" value="1"/>
</dbReference>